<evidence type="ECO:0000313" key="1">
    <source>
        <dbReference type="EMBL" id="STY71494.1"/>
    </source>
</evidence>
<reference evidence="1 2" key="1">
    <citation type="submission" date="2018-06" db="EMBL/GenBank/DDBJ databases">
        <authorList>
            <consortium name="Pathogen Informatics"/>
            <person name="Doyle S."/>
        </authorList>
    </citation>
    <scope>NUCLEOTIDE SEQUENCE [LARGE SCALE GENOMIC DNA]</scope>
    <source>
        <strain evidence="1 2">NCTC10571</strain>
    </source>
</reference>
<name>A0A378NSZ1_9FIRM</name>
<dbReference type="EMBL" id="UGPP01000001">
    <property type="protein sequence ID" value="STY71494.1"/>
    <property type="molecule type" value="Genomic_DNA"/>
</dbReference>
<protein>
    <recommendedName>
        <fullName evidence="3">Ribbon-helix-helix protein, copG family</fullName>
    </recommendedName>
</protein>
<dbReference type="RefSeq" id="WP_115151818.1">
    <property type="nucleotide sequence ID" value="NZ_UGPP01000001.1"/>
</dbReference>
<dbReference type="Proteomes" id="UP000255234">
    <property type="component" value="Unassembled WGS sequence"/>
</dbReference>
<accession>A0A378NSZ1</accession>
<gene>
    <name evidence="1" type="ORF">NCTC10571_01650</name>
</gene>
<evidence type="ECO:0008006" key="3">
    <source>
        <dbReference type="Google" id="ProtNLM"/>
    </source>
</evidence>
<organism evidence="1 2">
    <name type="scientific">Megamonas hypermegale</name>
    <dbReference type="NCBI Taxonomy" id="158847"/>
    <lineage>
        <taxon>Bacteria</taxon>
        <taxon>Bacillati</taxon>
        <taxon>Bacillota</taxon>
        <taxon>Negativicutes</taxon>
        <taxon>Selenomonadales</taxon>
        <taxon>Selenomonadaceae</taxon>
        <taxon>Megamonas</taxon>
    </lineage>
</organism>
<sequence>MLTLDENAIVGQAIVGQAKVGRPKVNNPKTIKFSIRLDVDTEQKLLKYCKKHEISKGEAIRQGINLLLEK</sequence>
<dbReference type="AlphaFoldDB" id="A0A378NSZ1"/>
<evidence type="ECO:0000313" key="2">
    <source>
        <dbReference type="Proteomes" id="UP000255234"/>
    </source>
</evidence>
<proteinExistence type="predicted"/>